<dbReference type="Pfam" id="PF02796">
    <property type="entry name" value="HTH_7"/>
    <property type="match status" value="1"/>
</dbReference>
<name>A0ABU5RPK4_9PSEU</name>
<gene>
    <name evidence="2" type="ORF">VA596_49945</name>
</gene>
<sequence>MPGPPLPPEVRDAIADAIRRTPTPTQRAIAREFGVSVSTVYRVAADADLADAWEDRREQTEAATAARAADLSKRRTELQAGLLDDIAELRRRLFGEVVHLHVVKVDMVGEEVKQTVLDAGPADWRATMGAITAAAQQTANLARLDAETAGAGQASGLLEQFEQSLAAARRDREAAAAAAEQDSTG</sequence>
<evidence type="ECO:0000313" key="3">
    <source>
        <dbReference type="Proteomes" id="UP001304298"/>
    </source>
</evidence>
<reference evidence="2 3" key="1">
    <citation type="submission" date="2023-12" db="EMBL/GenBank/DDBJ databases">
        <title>Amycolatopsis sp. V23-08.</title>
        <authorList>
            <person name="Somphong A."/>
        </authorList>
    </citation>
    <scope>NUCLEOTIDE SEQUENCE [LARGE SCALE GENOMIC DNA]</scope>
    <source>
        <strain evidence="2 3">V23-08</strain>
    </source>
</reference>
<dbReference type="EMBL" id="JAYFSI010000027">
    <property type="protein sequence ID" value="MEA5367734.1"/>
    <property type="molecule type" value="Genomic_DNA"/>
</dbReference>
<keyword evidence="3" id="KW-1185">Reference proteome</keyword>
<accession>A0ABU5RPK4</accession>
<organism evidence="2 3">
    <name type="scientific">Amycolatopsis heterodermiae</name>
    <dbReference type="NCBI Taxonomy" id="3110235"/>
    <lineage>
        <taxon>Bacteria</taxon>
        <taxon>Bacillati</taxon>
        <taxon>Actinomycetota</taxon>
        <taxon>Actinomycetes</taxon>
        <taxon>Pseudonocardiales</taxon>
        <taxon>Pseudonocardiaceae</taxon>
        <taxon>Amycolatopsis</taxon>
    </lineage>
</organism>
<feature type="domain" description="Resolvase HTH" evidence="1">
    <location>
        <begin position="27"/>
        <end position="46"/>
    </location>
</feature>
<protein>
    <submittedName>
        <fullName evidence="2">Helix-turn-helix domain-containing protein</fullName>
    </submittedName>
</protein>
<evidence type="ECO:0000313" key="2">
    <source>
        <dbReference type="EMBL" id="MEA5367734.1"/>
    </source>
</evidence>
<proteinExistence type="predicted"/>
<dbReference type="RefSeq" id="WP_323337867.1">
    <property type="nucleotide sequence ID" value="NZ_JAYFSI010000027.1"/>
</dbReference>
<dbReference type="SUPFAM" id="SSF46689">
    <property type="entry name" value="Homeodomain-like"/>
    <property type="match status" value="1"/>
</dbReference>
<comment type="caution">
    <text evidence="2">The sequence shown here is derived from an EMBL/GenBank/DDBJ whole genome shotgun (WGS) entry which is preliminary data.</text>
</comment>
<dbReference type="Proteomes" id="UP001304298">
    <property type="component" value="Unassembled WGS sequence"/>
</dbReference>
<dbReference type="InterPro" id="IPR006120">
    <property type="entry name" value="Resolvase_HTH_dom"/>
</dbReference>
<dbReference type="InterPro" id="IPR009057">
    <property type="entry name" value="Homeodomain-like_sf"/>
</dbReference>
<evidence type="ECO:0000259" key="1">
    <source>
        <dbReference type="Pfam" id="PF02796"/>
    </source>
</evidence>